<sequence length="43" mass="5177">MTSVKDNSELPAENCCARDKTDPLLRKLFYERRLFNKFKKEKI</sequence>
<dbReference type="InParanoid" id="E4WTY8"/>
<dbReference type="Proteomes" id="UP000001307">
    <property type="component" value="Unassembled WGS sequence"/>
</dbReference>
<dbReference type="AlphaFoldDB" id="E4WTY8"/>
<proteinExistence type="predicted"/>
<gene>
    <name evidence="1" type="ORF">GSOID_T00006302001</name>
</gene>
<protein>
    <submittedName>
        <fullName evidence="1">Uncharacterized protein</fullName>
    </submittedName>
</protein>
<name>E4WTY8_OIKDI</name>
<dbReference type="EMBL" id="FN653016">
    <property type="protein sequence ID" value="CBY07214.1"/>
    <property type="molecule type" value="Genomic_DNA"/>
</dbReference>
<evidence type="ECO:0000313" key="1">
    <source>
        <dbReference type="EMBL" id="CBY07214.1"/>
    </source>
</evidence>
<evidence type="ECO:0000313" key="2">
    <source>
        <dbReference type="Proteomes" id="UP000001307"/>
    </source>
</evidence>
<keyword evidence="2" id="KW-1185">Reference proteome</keyword>
<organism evidence="1">
    <name type="scientific">Oikopleura dioica</name>
    <name type="common">Tunicate</name>
    <dbReference type="NCBI Taxonomy" id="34765"/>
    <lineage>
        <taxon>Eukaryota</taxon>
        <taxon>Metazoa</taxon>
        <taxon>Chordata</taxon>
        <taxon>Tunicata</taxon>
        <taxon>Appendicularia</taxon>
        <taxon>Copelata</taxon>
        <taxon>Oikopleuridae</taxon>
        <taxon>Oikopleura</taxon>
    </lineage>
</organism>
<accession>E4WTY8</accession>
<reference evidence="1" key="1">
    <citation type="journal article" date="2010" name="Science">
        <title>Plasticity of animal genome architecture unmasked by rapid evolution of a pelagic tunicate.</title>
        <authorList>
            <person name="Denoeud F."/>
            <person name="Henriet S."/>
            <person name="Mungpakdee S."/>
            <person name="Aury J.M."/>
            <person name="Da Silva C."/>
            <person name="Brinkmann H."/>
            <person name="Mikhaleva J."/>
            <person name="Olsen L.C."/>
            <person name="Jubin C."/>
            <person name="Canestro C."/>
            <person name="Bouquet J.M."/>
            <person name="Danks G."/>
            <person name="Poulain J."/>
            <person name="Campsteijn C."/>
            <person name="Adamski M."/>
            <person name="Cross I."/>
            <person name="Yadetie F."/>
            <person name="Muffato M."/>
            <person name="Louis A."/>
            <person name="Butcher S."/>
            <person name="Tsagkogeorga G."/>
            <person name="Konrad A."/>
            <person name="Singh S."/>
            <person name="Jensen M.F."/>
            <person name="Cong E.H."/>
            <person name="Eikeseth-Otteraa H."/>
            <person name="Noel B."/>
            <person name="Anthouard V."/>
            <person name="Porcel B.M."/>
            <person name="Kachouri-Lafond R."/>
            <person name="Nishino A."/>
            <person name="Ugolini M."/>
            <person name="Chourrout P."/>
            <person name="Nishida H."/>
            <person name="Aasland R."/>
            <person name="Huzurbazar S."/>
            <person name="Westhof E."/>
            <person name="Delsuc F."/>
            <person name="Lehrach H."/>
            <person name="Reinhardt R."/>
            <person name="Weissenbach J."/>
            <person name="Roy S.W."/>
            <person name="Artiguenave F."/>
            <person name="Postlethwait J.H."/>
            <person name="Manak J.R."/>
            <person name="Thompson E.M."/>
            <person name="Jaillon O."/>
            <person name="Du Pasquier L."/>
            <person name="Boudinot P."/>
            <person name="Liberles D.A."/>
            <person name="Volff J.N."/>
            <person name="Philippe H."/>
            <person name="Lenhard B."/>
            <person name="Roest Crollius H."/>
            <person name="Wincker P."/>
            <person name="Chourrout D."/>
        </authorList>
    </citation>
    <scope>NUCLEOTIDE SEQUENCE [LARGE SCALE GENOMIC DNA]</scope>
</reference>